<feature type="domain" description="GGDEF" evidence="3">
    <location>
        <begin position="395"/>
        <end position="524"/>
    </location>
</feature>
<dbReference type="SUPFAM" id="SSF141868">
    <property type="entry name" value="EAL domain-like"/>
    <property type="match status" value="1"/>
</dbReference>
<evidence type="ECO:0000313" key="4">
    <source>
        <dbReference type="EMBL" id="ERT69107.1"/>
    </source>
</evidence>
<dbReference type="Gene3D" id="3.30.70.270">
    <property type="match status" value="1"/>
</dbReference>
<comment type="caution">
    <text evidence="4">The sequence shown here is derived from an EMBL/GenBank/DDBJ whole genome shotgun (WGS) entry which is preliminary data.</text>
</comment>
<evidence type="ECO:0000313" key="5">
    <source>
        <dbReference type="Proteomes" id="UP000017081"/>
    </source>
</evidence>
<organism evidence="4 5">
    <name type="scientific">Cetobacterium somerae ATCC BAA-474</name>
    <dbReference type="NCBI Taxonomy" id="1319815"/>
    <lineage>
        <taxon>Bacteria</taxon>
        <taxon>Fusobacteriati</taxon>
        <taxon>Fusobacteriota</taxon>
        <taxon>Fusobacteriia</taxon>
        <taxon>Fusobacteriales</taxon>
        <taxon>Fusobacteriaceae</taxon>
        <taxon>Cetobacterium</taxon>
    </lineage>
</organism>
<dbReference type="STRING" id="1319815.HMPREF0202_01074"/>
<dbReference type="PROSITE" id="PS50883">
    <property type="entry name" value="EAL"/>
    <property type="match status" value="1"/>
</dbReference>
<dbReference type="Pfam" id="PF00563">
    <property type="entry name" value="EAL"/>
    <property type="match status" value="1"/>
</dbReference>
<dbReference type="InterPro" id="IPR035965">
    <property type="entry name" value="PAS-like_dom_sf"/>
</dbReference>
<evidence type="ECO:0000259" key="3">
    <source>
        <dbReference type="PROSITE" id="PS50887"/>
    </source>
</evidence>
<dbReference type="eggNOG" id="COG5001">
    <property type="taxonomic scope" value="Bacteria"/>
</dbReference>
<protein>
    <recommendedName>
        <fullName evidence="6">Diguanylate cyclase domain protein</fullName>
    </recommendedName>
</protein>
<gene>
    <name evidence="4" type="ORF">HMPREF0202_01074</name>
</gene>
<dbReference type="PROSITE" id="PS50887">
    <property type="entry name" value="GGDEF"/>
    <property type="match status" value="1"/>
</dbReference>
<dbReference type="InterPro" id="IPR029787">
    <property type="entry name" value="Nucleotide_cyclase"/>
</dbReference>
<dbReference type="InterPro" id="IPR000014">
    <property type="entry name" value="PAS"/>
</dbReference>
<dbReference type="SUPFAM" id="SSF55073">
    <property type="entry name" value="Nucleotide cyclase"/>
    <property type="match status" value="1"/>
</dbReference>
<dbReference type="InterPro" id="IPR001633">
    <property type="entry name" value="EAL_dom"/>
</dbReference>
<dbReference type="CDD" id="cd01949">
    <property type="entry name" value="GGDEF"/>
    <property type="match status" value="1"/>
</dbReference>
<dbReference type="EMBL" id="AXZF01000038">
    <property type="protein sequence ID" value="ERT69107.1"/>
    <property type="molecule type" value="Genomic_DNA"/>
</dbReference>
<dbReference type="SMART" id="SM00052">
    <property type="entry name" value="EAL"/>
    <property type="match status" value="1"/>
</dbReference>
<dbReference type="Proteomes" id="UP000017081">
    <property type="component" value="Unassembled WGS sequence"/>
</dbReference>
<sequence>MKKSKVLILHESESTKISLEELGLHLLQDYDFEFLNILDYLKSNFKIYDFIVFDSYNDYVFEYFKEKADRIIVSVNILKEERPSDYIKRGAGNFLLKPYSLKEIRLVLDQLKENLLIKEEAEENRLKFYTLLDNIPYMAWFKNKDSEYMIVNNEFKEHCGKDFETIRGKGDQFVWDGMIGENCRQYDLKVMTERKQLVFDEIIPGKKGYKQFNIYKVPVVDRKNNILGTMGIAKDITDLKNKDVKFDILLENMPFAVFTKNRNGDIIQNNSTFYKLTDVNRFSYISLKEEDFLGKEHKESIEIEDKDVIHNKSNISLVRTLKTKNGEKIVEVFKSPIIDISGEVIGIVCTMRDVTEMKSQEAKIKRMAYTDSLTGLANRRGLYNYVESQLVRKYSDVTIMFMDLDNFKSLNDSFGHQHGDKILIEFGEDLQTICRDGFVSRIGGDEFVIVWEGKLNKELATDMAEKILNLLSGKKRKFNKLSASIGIVTGNTGEETIDNFLTKGDLALYKAKDQGKNQYVFYNRDLDKKRCLNEEIEQDLRNALDKDELELHYQPQYTCSKELVGLEALLRWNNDKYRKVPIVDIINIMEKSTLIDEIGKFIIKSAFSFAKKINENREKKVIVSVNISAVQIMKHNFVRTIKKIITETEVNPSYVGIEITETVLLQNIGENILKIKELKDIGIKISLDDFGTGYSSFSYLVKIPLSNIKIDKSFIWGMKDSEEYRTLVKLCIDTAHALNLKVVAEGVETVEDLVLLKYMKADFIQGYLFSKPLPKHIIEATVLQ</sequence>
<dbReference type="InterPro" id="IPR052155">
    <property type="entry name" value="Biofilm_reg_signaling"/>
</dbReference>
<dbReference type="InterPro" id="IPR043128">
    <property type="entry name" value="Rev_trsase/Diguanyl_cyclase"/>
</dbReference>
<dbReference type="InterPro" id="IPR013656">
    <property type="entry name" value="PAS_4"/>
</dbReference>
<dbReference type="Gene3D" id="3.30.450.20">
    <property type="entry name" value="PAS domain"/>
    <property type="match status" value="2"/>
</dbReference>
<dbReference type="NCBIfam" id="TIGR00254">
    <property type="entry name" value="GGDEF"/>
    <property type="match status" value="1"/>
</dbReference>
<dbReference type="SMART" id="SM00267">
    <property type="entry name" value="GGDEF"/>
    <property type="match status" value="1"/>
</dbReference>
<name>U7VBK8_9FUSO</name>
<dbReference type="RefSeq" id="WP_023050614.1">
    <property type="nucleotide sequence ID" value="NZ_CP173062.2"/>
</dbReference>
<accession>U7VBK8</accession>
<dbReference type="HOGENOM" id="CLU_000445_70_20_0"/>
<dbReference type="InterPro" id="IPR035919">
    <property type="entry name" value="EAL_sf"/>
</dbReference>
<evidence type="ECO:0000259" key="2">
    <source>
        <dbReference type="PROSITE" id="PS50883"/>
    </source>
</evidence>
<dbReference type="Pfam" id="PF00990">
    <property type="entry name" value="GGDEF"/>
    <property type="match status" value="1"/>
</dbReference>
<dbReference type="Pfam" id="PF08448">
    <property type="entry name" value="PAS_4"/>
    <property type="match status" value="2"/>
</dbReference>
<dbReference type="CDD" id="cd00130">
    <property type="entry name" value="PAS"/>
    <property type="match status" value="1"/>
</dbReference>
<dbReference type="SUPFAM" id="SSF55785">
    <property type="entry name" value="PYP-like sensor domain (PAS domain)"/>
    <property type="match status" value="2"/>
</dbReference>
<dbReference type="InterPro" id="IPR000160">
    <property type="entry name" value="GGDEF_dom"/>
</dbReference>
<keyword evidence="5" id="KW-1185">Reference proteome</keyword>
<feature type="domain" description="PAC" evidence="1">
    <location>
        <begin position="311"/>
        <end position="366"/>
    </location>
</feature>
<dbReference type="PANTHER" id="PTHR44757:SF2">
    <property type="entry name" value="BIOFILM ARCHITECTURE MAINTENANCE PROTEIN MBAA"/>
    <property type="match status" value="1"/>
</dbReference>
<dbReference type="Gene3D" id="3.20.20.450">
    <property type="entry name" value="EAL domain"/>
    <property type="match status" value="1"/>
</dbReference>
<dbReference type="CDD" id="cd01948">
    <property type="entry name" value="EAL"/>
    <property type="match status" value="1"/>
</dbReference>
<dbReference type="PROSITE" id="PS50113">
    <property type="entry name" value="PAC"/>
    <property type="match status" value="1"/>
</dbReference>
<dbReference type="InterPro" id="IPR000700">
    <property type="entry name" value="PAS-assoc_C"/>
</dbReference>
<feature type="domain" description="EAL" evidence="2">
    <location>
        <begin position="533"/>
        <end position="784"/>
    </location>
</feature>
<proteinExistence type="predicted"/>
<reference evidence="4 5" key="1">
    <citation type="submission" date="2013-08" db="EMBL/GenBank/DDBJ databases">
        <authorList>
            <person name="Weinstock G."/>
            <person name="Sodergren E."/>
            <person name="Wylie T."/>
            <person name="Fulton L."/>
            <person name="Fulton R."/>
            <person name="Fronick C."/>
            <person name="O'Laughlin M."/>
            <person name="Godfrey J."/>
            <person name="Miner T."/>
            <person name="Herter B."/>
            <person name="Appelbaum E."/>
            <person name="Cordes M."/>
            <person name="Lek S."/>
            <person name="Wollam A."/>
            <person name="Pepin K.H."/>
            <person name="Palsikar V.B."/>
            <person name="Mitreva M."/>
            <person name="Wilson R.K."/>
        </authorList>
    </citation>
    <scope>NUCLEOTIDE SEQUENCE [LARGE SCALE GENOMIC DNA]</scope>
    <source>
        <strain evidence="4 5">ATCC BAA-474</strain>
    </source>
</reference>
<evidence type="ECO:0000259" key="1">
    <source>
        <dbReference type="PROSITE" id="PS50113"/>
    </source>
</evidence>
<dbReference type="PANTHER" id="PTHR44757">
    <property type="entry name" value="DIGUANYLATE CYCLASE DGCP"/>
    <property type="match status" value="1"/>
</dbReference>
<evidence type="ECO:0008006" key="6">
    <source>
        <dbReference type="Google" id="ProtNLM"/>
    </source>
</evidence>
<dbReference type="NCBIfam" id="TIGR00229">
    <property type="entry name" value="sensory_box"/>
    <property type="match status" value="1"/>
</dbReference>
<dbReference type="AlphaFoldDB" id="U7VBK8"/>